<name>A0ABU6XZE3_9FABA</name>
<sequence length="94" mass="10760">DELTKKVGRHTKDGARARYRQEPGDGHACATTQPPEKAPAGGGIFKRLHQPPKIIVYTEVRARFKCGGIRSYFSWVKNLFSKHFHFVSCYYYVT</sequence>
<feature type="region of interest" description="Disordered" evidence="1">
    <location>
        <begin position="1"/>
        <end position="46"/>
    </location>
</feature>
<feature type="non-terminal residue" evidence="2">
    <location>
        <position position="1"/>
    </location>
</feature>
<protein>
    <submittedName>
        <fullName evidence="2">Uncharacterized protein</fullName>
    </submittedName>
</protein>
<evidence type="ECO:0000313" key="3">
    <source>
        <dbReference type="Proteomes" id="UP001341840"/>
    </source>
</evidence>
<gene>
    <name evidence="2" type="ORF">PIB30_111738</name>
</gene>
<comment type="caution">
    <text evidence="2">The sequence shown here is derived from an EMBL/GenBank/DDBJ whole genome shotgun (WGS) entry which is preliminary data.</text>
</comment>
<feature type="compositionally biased region" description="Basic and acidic residues" evidence="1">
    <location>
        <begin position="10"/>
        <end position="25"/>
    </location>
</feature>
<dbReference type="EMBL" id="JASCZI010218800">
    <property type="protein sequence ID" value="MED6203049.1"/>
    <property type="molecule type" value="Genomic_DNA"/>
</dbReference>
<keyword evidence="3" id="KW-1185">Reference proteome</keyword>
<reference evidence="2 3" key="1">
    <citation type="journal article" date="2023" name="Plants (Basel)">
        <title>Bridging the Gap: Combining Genomics and Transcriptomics Approaches to Understand Stylosanthes scabra, an Orphan Legume from the Brazilian Caatinga.</title>
        <authorList>
            <person name="Ferreira-Neto J.R.C."/>
            <person name="da Silva M.D."/>
            <person name="Binneck E."/>
            <person name="de Melo N.F."/>
            <person name="da Silva R.H."/>
            <person name="de Melo A.L.T.M."/>
            <person name="Pandolfi V."/>
            <person name="Bustamante F.O."/>
            <person name="Brasileiro-Vidal A.C."/>
            <person name="Benko-Iseppon A.M."/>
        </authorList>
    </citation>
    <scope>NUCLEOTIDE SEQUENCE [LARGE SCALE GENOMIC DNA]</scope>
    <source>
        <tissue evidence="2">Leaves</tissue>
    </source>
</reference>
<evidence type="ECO:0000313" key="2">
    <source>
        <dbReference type="EMBL" id="MED6203049.1"/>
    </source>
</evidence>
<organism evidence="2 3">
    <name type="scientific">Stylosanthes scabra</name>
    <dbReference type="NCBI Taxonomy" id="79078"/>
    <lineage>
        <taxon>Eukaryota</taxon>
        <taxon>Viridiplantae</taxon>
        <taxon>Streptophyta</taxon>
        <taxon>Embryophyta</taxon>
        <taxon>Tracheophyta</taxon>
        <taxon>Spermatophyta</taxon>
        <taxon>Magnoliopsida</taxon>
        <taxon>eudicotyledons</taxon>
        <taxon>Gunneridae</taxon>
        <taxon>Pentapetalae</taxon>
        <taxon>rosids</taxon>
        <taxon>fabids</taxon>
        <taxon>Fabales</taxon>
        <taxon>Fabaceae</taxon>
        <taxon>Papilionoideae</taxon>
        <taxon>50 kb inversion clade</taxon>
        <taxon>dalbergioids sensu lato</taxon>
        <taxon>Dalbergieae</taxon>
        <taxon>Pterocarpus clade</taxon>
        <taxon>Stylosanthes</taxon>
    </lineage>
</organism>
<accession>A0ABU6XZE3</accession>
<proteinExistence type="predicted"/>
<dbReference type="Proteomes" id="UP001341840">
    <property type="component" value="Unassembled WGS sequence"/>
</dbReference>
<evidence type="ECO:0000256" key="1">
    <source>
        <dbReference type="SAM" id="MobiDB-lite"/>
    </source>
</evidence>